<dbReference type="Gene3D" id="3.40.50.1000">
    <property type="entry name" value="HAD superfamily/HAD-like"/>
    <property type="match status" value="1"/>
</dbReference>
<dbReference type="InterPro" id="IPR041492">
    <property type="entry name" value="HAD_2"/>
</dbReference>
<dbReference type="InterPro" id="IPR050155">
    <property type="entry name" value="HAD-like_hydrolase_sf"/>
</dbReference>
<protein>
    <submittedName>
        <fullName evidence="1">HAD hydrolase-like protein</fullName>
    </submittedName>
</protein>
<dbReference type="PANTHER" id="PTHR43434:SF20">
    <property type="entry name" value="5'-NUCLEOTIDASE"/>
    <property type="match status" value="1"/>
</dbReference>
<dbReference type="GO" id="GO:0016787">
    <property type="term" value="F:hydrolase activity"/>
    <property type="evidence" value="ECO:0007669"/>
    <property type="project" value="UniProtKB-KW"/>
</dbReference>
<dbReference type="SFLD" id="SFLDS00003">
    <property type="entry name" value="Haloacid_Dehalogenase"/>
    <property type="match status" value="1"/>
</dbReference>
<keyword evidence="1" id="KW-0378">Hydrolase</keyword>
<gene>
    <name evidence="1" type="ORF">V5R04_14505</name>
</gene>
<evidence type="ECO:0000313" key="1">
    <source>
        <dbReference type="EMBL" id="XBH21404.1"/>
    </source>
</evidence>
<organism evidence="1">
    <name type="scientific">Jonesiaceae bacterium BS-20</name>
    <dbReference type="NCBI Taxonomy" id="3120821"/>
    <lineage>
        <taxon>Bacteria</taxon>
        <taxon>Bacillati</taxon>
        <taxon>Actinomycetota</taxon>
        <taxon>Actinomycetes</taxon>
        <taxon>Micrococcales</taxon>
        <taxon>Jonesiaceae</taxon>
    </lineage>
</organism>
<dbReference type="SFLD" id="SFLDG01129">
    <property type="entry name" value="C1.5:_HAD__Beta-PGM__Phosphata"/>
    <property type="match status" value="1"/>
</dbReference>
<dbReference type="Pfam" id="PF13419">
    <property type="entry name" value="HAD_2"/>
    <property type="match status" value="1"/>
</dbReference>
<dbReference type="SUPFAM" id="SSF56784">
    <property type="entry name" value="HAD-like"/>
    <property type="match status" value="1"/>
</dbReference>
<dbReference type="GO" id="GO:0004713">
    <property type="term" value="F:protein tyrosine kinase activity"/>
    <property type="evidence" value="ECO:0007669"/>
    <property type="project" value="TreeGrafter"/>
</dbReference>
<dbReference type="InterPro" id="IPR036412">
    <property type="entry name" value="HAD-like_sf"/>
</dbReference>
<dbReference type="InterPro" id="IPR023198">
    <property type="entry name" value="PGP-like_dom2"/>
</dbReference>
<proteinExistence type="predicted"/>
<sequence length="223" mass="24425">MNWELVLLDLDGTLMDSAPGIIASVRHAYTVMELEMPTEQELLSFVGPPMTVSAVRHGVRPEQLDDFTAAYRQAFVAEGMFNNSVFDGIFDLLKDLKQACKRVVVATSKPEIYARQICDHFELSPHFEFVFGAALDTSRNSKALVIEHALKTLAYTPAGLVTADKMIMVGDREHDIFGAREHGIDTIAVTWGYAQDGEFAAAAPLHVVDTPQELSALLTGKGA</sequence>
<dbReference type="InterPro" id="IPR023214">
    <property type="entry name" value="HAD_sf"/>
</dbReference>
<dbReference type="GO" id="GO:0005829">
    <property type="term" value="C:cytosol"/>
    <property type="evidence" value="ECO:0007669"/>
    <property type="project" value="TreeGrafter"/>
</dbReference>
<dbReference type="EMBL" id="CP146203">
    <property type="protein sequence ID" value="XBH21404.1"/>
    <property type="molecule type" value="Genomic_DNA"/>
</dbReference>
<dbReference type="AlphaFoldDB" id="A0AAU7DUP4"/>
<accession>A0AAU7DUP4</accession>
<dbReference type="PANTHER" id="PTHR43434">
    <property type="entry name" value="PHOSPHOGLYCOLATE PHOSPHATASE"/>
    <property type="match status" value="1"/>
</dbReference>
<dbReference type="Gene3D" id="1.10.150.240">
    <property type="entry name" value="Putative phosphatase, domain 2"/>
    <property type="match status" value="1"/>
</dbReference>
<reference evidence="1" key="1">
    <citation type="submission" date="2024-02" db="EMBL/GenBank/DDBJ databases">
        <title>Tomenella chthoni gen. nov. sp. nov., a member of the family Jonesiaceae isolated from bat guano.</title>
        <authorList>
            <person name="Miller S.L."/>
            <person name="King J."/>
            <person name="Sankaranarayanan K."/>
            <person name="Lawson P.A."/>
        </authorList>
    </citation>
    <scope>NUCLEOTIDE SEQUENCE</scope>
    <source>
        <strain evidence="1">BS-20</strain>
    </source>
</reference>
<name>A0AAU7DUP4_9MICO</name>